<feature type="transmembrane region" description="Helical" evidence="1">
    <location>
        <begin position="174"/>
        <end position="204"/>
    </location>
</feature>
<sequence>MSKMLSAAKRVLLSTRINAFWMFLLVFFISLIHVSTSKYSVQYYDSENYWFLAKSFDSENGFSLYGFKDSLRGYFFPLLHYPFVVFSRCFLDNSNISVIKFIGCIYAGVTFGFAAPKLWEKVSGGYLYFWQKVLFSMLCLYFWRDYFNFFLSDFPAILALLLALISSYYNRNILYVFCAGALVAASVYCRPIYLLAVPFVLLLVLHTDSMQQGVRRYADKALRLVILVIAFLCVGYPQYLINKKNFDSSKILPLGESEGYKVGSSKDLYLWQLNQGLQIQRYETNVGNQYSKLQVVFVDQAGSRMLRENYLPELGSYAEYFSFAWQHNADIACLYARHLFNGLDLLYTSPYVKNIYQSNIFLSWLLYSVIFIALCLSLKKITQLSLHQWLVLGALLIVCAASVPIVVETRFFLPLHLLLYAIACFGWPSRLSLKQQPAEQWLKYGLVYLVFLLGCFTLSSSVQATLELGPRLLTENQVQ</sequence>
<feature type="transmembrane region" description="Helical" evidence="1">
    <location>
        <begin position="224"/>
        <end position="241"/>
    </location>
</feature>
<evidence type="ECO:0008006" key="4">
    <source>
        <dbReference type="Google" id="ProtNLM"/>
    </source>
</evidence>
<feature type="transmembrane region" description="Helical" evidence="1">
    <location>
        <begin position="20"/>
        <end position="41"/>
    </location>
</feature>
<keyword evidence="1" id="KW-0472">Membrane</keyword>
<gene>
    <name evidence="2" type="ORF">SAMN02746009_00327</name>
</gene>
<name>A0A1M6PSK7_9BACT</name>
<evidence type="ECO:0000313" key="2">
    <source>
        <dbReference type="EMBL" id="SHK10890.1"/>
    </source>
</evidence>
<feature type="transmembrane region" description="Helical" evidence="1">
    <location>
        <begin position="74"/>
        <end position="91"/>
    </location>
</feature>
<dbReference type="EMBL" id="FRAS01000001">
    <property type="protein sequence ID" value="SHK10890.1"/>
    <property type="molecule type" value="Genomic_DNA"/>
</dbReference>
<dbReference type="OrthoDB" id="6008354at2"/>
<keyword evidence="1" id="KW-0812">Transmembrane</keyword>
<feature type="transmembrane region" description="Helical" evidence="1">
    <location>
        <begin position="389"/>
        <end position="407"/>
    </location>
</feature>
<proteinExistence type="predicted"/>
<protein>
    <recommendedName>
        <fullName evidence="4">Dolichyl-phosphate-mannose-protein mannosyltransferase</fullName>
    </recommendedName>
</protein>
<feature type="transmembrane region" description="Helical" evidence="1">
    <location>
        <begin position="413"/>
        <end position="433"/>
    </location>
</feature>
<evidence type="ECO:0000256" key="1">
    <source>
        <dbReference type="SAM" id="Phobius"/>
    </source>
</evidence>
<feature type="transmembrane region" description="Helical" evidence="1">
    <location>
        <begin position="125"/>
        <end position="143"/>
    </location>
</feature>
<evidence type="ECO:0000313" key="3">
    <source>
        <dbReference type="Proteomes" id="UP000183947"/>
    </source>
</evidence>
<keyword evidence="1" id="KW-1133">Transmembrane helix</keyword>
<reference evidence="3" key="1">
    <citation type="submission" date="2016-11" db="EMBL/GenBank/DDBJ databases">
        <authorList>
            <person name="Varghese N."/>
            <person name="Submissions S."/>
        </authorList>
    </citation>
    <scope>NUCLEOTIDE SEQUENCE [LARGE SCALE GENOMIC DNA]</scope>
    <source>
        <strain evidence="3">DSM 18569</strain>
    </source>
</reference>
<dbReference type="AlphaFoldDB" id="A0A1M6PSK7"/>
<feature type="transmembrane region" description="Helical" evidence="1">
    <location>
        <begin position="98"/>
        <end position="119"/>
    </location>
</feature>
<accession>A0A1M6PSK7</accession>
<dbReference type="Proteomes" id="UP000183947">
    <property type="component" value="Unassembled WGS sequence"/>
</dbReference>
<keyword evidence="3" id="KW-1185">Reference proteome</keyword>
<organism evidence="2 3">
    <name type="scientific">Hymenobacter psychrotolerans DSM 18569</name>
    <dbReference type="NCBI Taxonomy" id="1121959"/>
    <lineage>
        <taxon>Bacteria</taxon>
        <taxon>Pseudomonadati</taxon>
        <taxon>Bacteroidota</taxon>
        <taxon>Cytophagia</taxon>
        <taxon>Cytophagales</taxon>
        <taxon>Hymenobacteraceae</taxon>
        <taxon>Hymenobacter</taxon>
    </lineage>
</organism>
<feature type="transmembrane region" description="Helical" evidence="1">
    <location>
        <begin position="445"/>
        <end position="466"/>
    </location>
</feature>
<feature type="transmembrane region" description="Helical" evidence="1">
    <location>
        <begin position="355"/>
        <end position="377"/>
    </location>
</feature>
<dbReference type="RefSeq" id="WP_139252074.1">
    <property type="nucleotide sequence ID" value="NZ_FRAS01000001.1"/>
</dbReference>
<feature type="transmembrane region" description="Helical" evidence="1">
    <location>
        <begin position="150"/>
        <end position="168"/>
    </location>
</feature>